<keyword evidence="2" id="KW-1185">Reference proteome</keyword>
<dbReference type="STRING" id="314256.OG2516_12066"/>
<dbReference type="HOGENOM" id="CLU_1052926_0_0_5"/>
<name>Q2CBB1_OCEGH</name>
<accession>Q2CBB1</accession>
<evidence type="ECO:0000313" key="2">
    <source>
        <dbReference type="Proteomes" id="UP000003635"/>
    </source>
</evidence>
<proteinExistence type="predicted"/>
<sequence>MAGRMRIGAVEFEVLPVPGATAEAVMRDEILRRGMSQKVWTWDGAQGRYLIQATQNGAVPLPNGLVFFVPRVAPTGAVGRNDAASARLASRFVSEIGADDITGVLATVTQVVGFPHKTLPLDVFAPLQDVCSYVIHQEIDYALALLRNREDDLSGYLCLPNRVSYHHEVTEVRDQVALDGLLADSPRLRRMEPRFLVPAKIPANREIRKMALSQRIRDTRDALANLPDGPGGAVARDNLERKLRQSRTEWDALGRAA</sequence>
<dbReference type="OrthoDB" id="7831801at2"/>
<dbReference type="eggNOG" id="ENOG5032YCD">
    <property type="taxonomic scope" value="Bacteria"/>
</dbReference>
<evidence type="ECO:0000313" key="1">
    <source>
        <dbReference type="EMBL" id="EAR49987.1"/>
    </source>
</evidence>
<dbReference type="EMBL" id="AAOT01000040">
    <property type="protein sequence ID" value="EAR49987.1"/>
    <property type="molecule type" value="Genomic_DNA"/>
</dbReference>
<comment type="caution">
    <text evidence="1">The sequence shown here is derived from an EMBL/GenBank/DDBJ whole genome shotgun (WGS) entry which is preliminary data.</text>
</comment>
<dbReference type="RefSeq" id="WP_007255931.1">
    <property type="nucleotide sequence ID" value="NZ_CH724107.1"/>
</dbReference>
<gene>
    <name evidence="1" type="ORF">OG2516_12066</name>
</gene>
<reference evidence="1 2" key="1">
    <citation type="journal article" date="2010" name="J. Bacteriol.">
        <title>Genome sequences of Oceanicola granulosus HTCC2516(T) and Oceanicola batsensis HTCC2597(TDelta).</title>
        <authorList>
            <person name="Thrash J.C."/>
            <person name="Cho J.C."/>
            <person name="Vergin K.L."/>
            <person name="Giovannoni S.J."/>
        </authorList>
    </citation>
    <scope>NUCLEOTIDE SEQUENCE [LARGE SCALE GENOMIC DNA]</scope>
    <source>
        <strain evidence="2">ATCC BAA-861 / DSM 15982 / KCTC 12143 / HTCC2516</strain>
    </source>
</reference>
<organism evidence="1 2">
    <name type="scientific">Oceanicola granulosus (strain ATCC BAA-861 / DSM 15982 / KCTC 12143 / HTCC2516)</name>
    <dbReference type="NCBI Taxonomy" id="314256"/>
    <lineage>
        <taxon>Bacteria</taxon>
        <taxon>Pseudomonadati</taxon>
        <taxon>Pseudomonadota</taxon>
        <taxon>Alphaproteobacteria</taxon>
        <taxon>Rhodobacterales</taxon>
        <taxon>Roseobacteraceae</taxon>
        <taxon>Oceanicola</taxon>
    </lineage>
</organism>
<dbReference type="AlphaFoldDB" id="Q2CBB1"/>
<protein>
    <submittedName>
        <fullName evidence="1">Uncharacterized protein</fullName>
    </submittedName>
</protein>
<dbReference type="Proteomes" id="UP000003635">
    <property type="component" value="Unassembled WGS sequence"/>
</dbReference>